<name>W9X3N3_9EURO</name>
<dbReference type="HOGENOM" id="CLU_003433_3_0_1"/>
<gene>
    <name evidence="3" type="ORF">A1O5_01793</name>
</gene>
<keyword evidence="4" id="KW-1185">Reference proteome</keyword>
<dbReference type="Proteomes" id="UP000019471">
    <property type="component" value="Unassembled WGS sequence"/>
</dbReference>
<dbReference type="eggNOG" id="KOG1549">
    <property type="taxonomic scope" value="Eukaryota"/>
</dbReference>
<dbReference type="Gene3D" id="3.40.640.10">
    <property type="entry name" value="Type I PLP-dependent aspartate aminotransferase-like (Major domain)"/>
    <property type="match status" value="1"/>
</dbReference>
<dbReference type="InterPro" id="IPR000192">
    <property type="entry name" value="Aminotrans_V_dom"/>
</dbReference>
<comment type="caution">
    <text evidence="3">The sequence shown here is derived from an EMBL/GenBank/DDBJ whole genome shotgun (WGS) entry which is preliminary data.</text>
</comment>
<dbReference type="PROSITE" id="PS51257">
    <property type="entry name" value="PROKAR_LIPOPROTEIN"/>
    <property type="match status" value="1"/>
</dbReference>
<dbReference type="Pfam" id="PF00266">
    <property type="entry name" value="Aminotran_5"/>
    <property type="match status" value="1"/>
</dbReference>
<proteinExistence type="predicted"/>
<sequence length="520" mass="59083">MKDNLDGLVVQMTALTACNDNDKSGELARTPFGRPMRDKHFLFARDYTNLNQGSFGGYPRPVQSTLRRYQEAAEAEPDMFIRYTYPQLLRKSRALLADMLHCPVDELVLCSNATTATNTVLHNLRWEEGDKIVYTSGVYGALEKLIDYLVETTPAESVRIELDLPQSDDKIVQLFRKTLIEEKLKCQQAGKGRLRLGVFDTIVSMPGLRVPFERLVQLCRQEGVLSLVDAAHGVGHITLNLTELDPDFLVTNCHKWLFVPRSVAAFFVPKRNQHLIRTTLPTSHGFQPQRSNQIHDPMPTSEETNPMVKQFEYFGTIDGAPYCCIEEAVRFRNEVCGGEAAIRTYCTSLAKKAEEVLVEALGTETFDIPDTHRVFFAHVRLPISVGEGAGYDVLPSDVPAITQFMNKEFAETYRTFFFVLFYRGAWWVRMSATVYVDLEDCKYAAFVLKDLSKRLLMLQIRVEKMIRGERYVDCKSNFPSDTGKEESEVGSWCQHIADGKSISRSPWTSFHLETTFLRGC</sequence>
<dbReference type="STRING" id="1182543.W9X3N3"/>
<evidence type="ECO:0000256" key="1">
    <source>
        <dbReference type="ARBA" id="ARBA00022898"/>
    </source>
</evidence>
<feature type="domain" description="Aminotransferase class V" evidence="2">
    <location>
        <begin position="87"/>
        <end position="357"/>
    </location>
</feature>
<dbReference type="SUPFAM" id="SSF53383">
    <property type="entry name" value="PLP-dependent transferases"/>
    <property type="match status" value="1"/>
</dbReference>
<reference evidence="3 4" key="1">
    <citation type="submission" date="2013-03" db="EMBL/GenBank/DDBJ databases">
        <title>The Genome Sequence of Cladophialophora psammophila CBS 110553.</title>
        <authorList>
            <consortium name="The Broad Institute Genomics Platform"/>
            <person name="Cuomo C."/>
            <person name="de Hoog S."/>
            <person name="Gorbushina A."/>
            <person name="Walker B."/>
            <person name="Young S.K."/>
            <person name="Zeng Q."/>
            <person name="Gargeya S."/>
            <person name="Fitzgerald M."/>
            <person name="Haas B."/>
            <person name="Abouelleil A."/>
            <person name="Allen A.W."/>
            <person name="Alvarado L."/>
            <person name="Arachchi H.M."/>
            <person name="Berlin A.M."/>
            <person name="Chapman S.B."/>
            <person name="Gainer-Dewar J."/>
            <person name="Goldberg J."/>
            <person name="Griggs A."/>
            <person name="Gujja S."/>
            <person name="Hansen M."/>
            <person name="Howarth C."/>
            <person name="Imamovic A."/>
            <person name="Ireland A."/>
            <person name="Larimer J."/>
            <person name="McCowan C."/>
            <person name="Murphy C."/>
            <person name="Pearson M."/>
            <person name="Poon T.W."/>
            <person name="Priest M."/>
            <person name="Roberts A."/>
            <person name="Saif S."/>
            <person name="Shea T."/>
            <person name="Sisk P."/>
            <person name="Sykes S."/>
            <person name="Wortman J."/>
            <person name="Nusbaum C."/>
            <person name="Birren B."/>
        </authorList>
    </citation>
    <scope>NUCLEOTIDE SEQUENCE [LARGE SCALE GENOMIC DNA]</scope>
    <source>
        <strain evidence="3 4">CBS 110553</strain>
    </source>
</reference>
<evidence type="ECO:0000313" key="4">
    <source>
        <dbReference type="Proteomes" id="UP000019471"/>
    </source>
</evidence>
<accession>W9X3N3</accession>
<keyword evidence="1" id="KW-0663">Pyridoxal phosphate</keyword>
<dbReference type="PANTHER" id="PTHR43092:SF2">
    <property type="entry name" value="HERCYNYLCYSTEINE SULFOXIDE LYASE"/>
    <property type="match status" value="1"/>
</dbReference>
<dbReference type="PANTHER" id="PTHR43092">
    <property type="entry name" value="L-CYSTEINE DESULFHYDRASE"/>
    <property type="match status" value="1"/>
</dbReference>
<dbReference type="EMBL" id="AMGX01000002">
    <property type="protein sequence ID" value="EXJ75097.1"/>
    <property type="molecule type" value="Genomic_DNA"/>
</dbReference>
<dbReference type="AlphaFoldDB" id="W9X3N3"/>
<dbReference type="RefSeq" id="XP_007740599.1">
    <property type="nucleotide sequence ID" value="XM_007742409.1"/>
</dbReference>
<organism evidence="3 4">
    <name type="scientific">Cladophialophora psammophila CBS 110553</name>
    <dbReference type="NCBI Taxonomy" id="1182543"/>
    <lineage>
        <taxon>Eukaryota</taxon>
        <taxon>Fungi</taxon>
        <taxon>Dikarya</taxon>
        <taxon>Ascomycota</taxon>
        <taxon>Pezizomycotina</taxon>
        <taxon>Eurotiomycetes</taxon>
        <taxon>Chaetothyriomycetidae</taxon>
        <taxon>Chaetothyriales</taxon>
        <taxon>Herpotrichiellaceae</taxon>
        <taxon>Cladophialophora</taxon>
    </lineage>
</organism>
<dbReference type="InterPro" id="IPR015421">
    <property type="entry name" value="PyrdxlP-dep_Trfase_major"/>
</dbReference>
<dbReference type="InterPro" id="IPR015424">
    <property type="entry name" value="PyrdxlP-dep_Trfase"/>
</dbReference>
<dbReference type="OrthoDB" id="5978656at2759"/>
<protein>
    <recommendedName>
        <fullName evidence="2">Aminotransferase class V domain-containing protein</fullName>
    </recommendedName>
</protein>
<evidence type="ECO:0000259" key="2">
    <source>
        <dbReference type="Pfam" id="PF00266"/>
    </source>
</evidence>
<evidence type="ECO:0000313" key="3">
    <source>
        <dbReference type="EMBL" id="EXJ75097.1"/>
    </source>
</evidence>
<dbReference type="GeneID" id="19186526"/>